<evidence type="ECO:0000313" key="1">
    <source>
        <dbReference type="EMBL" id="MFD0990472.1"/>
    </source>
</evidence>
<name>A0ABW3JJ48_9FLAO</name>
<organism evidence="1 2">
    <name type="scientific">Mariniflexile jejuense</name>
    <dbReference type="NCBI Taxonomy" id="1173582"/>
    <lineage>
        <taxon>Bacteria</taxon>
        <taxon>Pseudomonadati</taxon>
        <taxon>Bacteroidota</taxon>
        <taxon>Flavobacteriia</taxon>
        <taxon>Flavobacteriales</taxon>
        <taxon>Flavobacteriaceae</taxon>
        <taxon>Mariniflexile</taxon>
    </lineage>
</organism>
<evidence type="ECO:0000313" key="2">
    <source>
        <dbReference type="Proteomes" id="UP001597061"/>
    </source>
</evidence>
<dbReference type="InterPro" id="IPR054333">
    <property type="entry name" value="REase-ARP-assoc"/>
</dbReference>
<accession>A0ABW3JJ48</accession>
<reference evidence="2" key="1">
    <citation type="journal article" date="2019" name="Int. J. Syst. Evol. Microbiol.">
        <title>The Global Catalogue of Microorganisms (GCM) 10K type strain sequencing project: providing services to taxonomists for standard genome sequencing and annotation.</title>
        <authorList>
            <consortium name="The Broad Institute Genomics Platform"/>
            <consortium name="The Broad Institute Genome Sequencing Center for Infectious Disease"/>
            <person name="Wu L."/>
            <person name="Ma J."/>
        </authorList>
    </citation>
    <scope>NUCLEOTIDE SEQUENCE [LARGE SCALE GENOMIC DNA]</scope>
    <source>
        <strain evidence="2">CCUG 62414</strain>
    </source>
</reference>
<dbReference type="Proteomes" id="UP001597061">
    <property type="component" value="Unassembled WGS sequence"/>
</dbReference>
<dbReference type="Pfam" id="PF22558">
    <property type="entry name" value="REase-ARP"/>
    <property type="match status" value="1"/>
</dbReference>
<sequence length="295" mass="34277">MNGLKYIQSKQQNWAKRKGFQLLGGTQPNRGEKNYLHDLSSNIFNQHLSEETQCDFNSGDGSETKDTTTRLAKMKALHSSSALPVNVFQYWQEKDVSAILSACKLINKRSINSNSLPNAVRFEQKFEICDNKKDFPKKPNLDVVIEYNNRVFAIESKFTEPYKGKPKGLRKAYTKDESKSFWEDVPNLHELGNKVSPDNDNEEFKYLDVAQLIKHILGLKNIHKKNGFTLLYLWYDVIGKDGAKHRKEIEKFAKIAKKDNIKFRHITYQEVIINLSKDFYDGNESYVDYLTDRYL</sequence>
<gene>
    <name evidence="1" type="ORF">ACFQ1R_10220</name>
</gene>
<dbReference type="EMBL" id="JBHTJI010000001">
    <property type="protein sequence ID" value="MFD0990472.1"/>
    <property type="molecule type" value="Genomic_DNA"/>
</dbReference>
<proteinExistence type="predicted"/>
<keyword evidence="2" id="KW-1185">Reference proteome</keyword>
<protein>
    <submittedName>
        <fullName evidence="1">Uncharacterized protein</fullName>
    </submittedName>
</protein>
<comment type="caution">
    <text evidence="1">The sequence shown here is derived from an EMBL/GenBank/DDBJ whole genome shotgun (WGS) entry which is preliminary data.</text>
</comment>
<dbReference type="RefSeq" id="WP_379926067.1">
    <property type="nucleotide sequence ID" value="NZ_JBHTJI010000001.1"/>
</dbReference>